<dbReference type="AlphaFoldDB" id="A0A412I2K5"/>
<dbReference type="SMART" id="SM00507">
    <property type="entry name" value="HNHc"/>
    <property type="match status" value="1"/>
</dbReference>
<dbReference type="Pfam" id="PF01844">
    <property type="entry name" value="HNH"/>
    <property type="match status" value="1"/>
</dbReference>
<feature type="compositionally biased region" description="Basic and acidic residues" evidence="1">
    <location>
        <begin position="1"/>
        <end position="25"/>
    </location>
</feature>
<dbReference type="GO" id="GO:0003676">
    <property type="term" value="F:nucleic acid binding"/>
    <property type="evidence" value="ECO:0007669"/>
    <property type="project" value="InterPro"/>
</dbReference>
<evidence type="ECO:0000313" key="3">
    <source>
        <dbReference type="EMBL" id="RGS31102.1"/>
    </source>
</evidence>
<evidence type="ECO:0000259" key="2">
    <source>
        <dbReference type="SMART" id="SM00507"/>
    </source>
</evidence>
<proteinExistence type="predicted"/>
<gene>
    <name evidence="3" type="ORF">DWX97_25385</name>
</gene>
<dbReference type="RefSeq" id="WP_118403971.1">
    <property type="nucleotide sequence ID" value="NZ_JADNFX010000016.1"/>
</dbReference>
<reference evidence="3 4" key="1">
    <citation type="submission" date="2018-08" db="EMBL/GenBank/DDBJ databases">
        <title>A genome reference for cultivated species of the human gut microbiota.</title>
        <authorList>
            <person name="Zou Y."/>
            <person name="Xue W."/>
            <person name="Luo G."/>
        </authorList>
    </citation>
    <scope>NUCLEOTIDE SEQUENCE [LARGE SCALE GENOMIC DNA]</scope>
    <source>
        <strain evidence="3 4">AF22-3AC</strain>
    </source>
</reference>
<feature type="region of interest" description="Disordered" evidence="1">
    <location>
        <begin position="1"/>
        <end position="48"/>
    </location>
</feature>
<name>A0A412I2K5_9BACE</name>
<dbReference type="CDD" id="cd00085">
    <property type="entry name" value="HNHc"/>
    <property type="match status" value="1"/>
</dbReference>
<dbReference type="Proteomes" id="UP000283341">
    <property type="component" value="Unassembled WGS sequence"/>
</dbReference>
<evidence type="ECO:0000313" key="4">
    <source>
        <dbReference type="Proteomes" id="UP000283341"/>
    </source>
</evidence>
<dbReference type="InterPro" id="IPR003615">
    <property type="entry name" value="HNH_nuc"/>
</dbReference>
<accession>A0A412I2K5</accession>
<sequence length="222" mass="26027">MRHIERLPEPAILKEKHDEWQEKFDKAKKKNSKARPDSSKYGNPKIRKNLEDSSYGKCFYCESKLSGASKEIDHFIEVTINPKMAYTWANLYLSCSNCNDKADHNAIPVDTALDPCRDSDDEIQANITFDDEYICSQCNSLKGLNTIKKYHLGAELLDMKRGKWLQKIMKDIISIQNQMRIDGRCLPTIDERQRIKRYMQPDQPYSLMSKIYLEKNFDYLLR</sequence>
<dbReference type="GO" id="GO:0004519">
    <property type="term" value="F:endonuclease activity"/>
    <property type="evidence" value="ECO:0007669"/>
    <property type="project" value="InterPro"/>
</dbReference>
<comment type="caution">
    <text evidence="3">The sequence shown here is derived from an EMBL/GenBank/DDBJ whole genome shotgun (WGS) entry which is preliminary data.</text>
</comment>
<dbReference type="Gene3D" id="1.10.30.50">
    <property type="match status" value="1"/>
</dbReference>
<dbReference type="EMBL" id="QRVJ01000043">
    <property type="protein sequence ID" value="RGS31102.1"/>
    <property type="molecule type" value="Genomic_DNA"/>
</dbReference>
<dbReference type="GO" id="GO:0008270">
    <property type="term" value="F:zinc ion binding"/>
    <property type="evidence" value="ECO:0007669"/>
    <property type="project" value="InterPro"/>
</dbReference>
<feature type="domain" description="HNH nuclease" evidence="2">
    <location>
        <begin position="45"/>
        <end position="100"/>
    </location>
</feature>
<dbReference type="InterPro" id="IPR002711">
    <property type="entry name" value="HNH"/>
</dbReference>
<evidence type="ECO:0000256" key="1">
    <source>
        <dbReference type="SAM" id="MobiDB-lite"/>
    </source>
</evidence>
<protein>
    <recommendedName>
        <fullName evidence="2">HNH nuclease domain-containing protein</fullName>
    </recommendedName>
</protein>
<organism evidence="3 4">
    <name type="scientific">Bacteroides cellulosilyticus</name>
    <dbReference type="NCBI Taxonomy" id="246787"/>
    <lineage>
        <taxon>Bacteria</taxon>
        <taxon>Pseudomonadati</taxon>
        <taxon>Bacteroidota</taxon>
        <taxon>Bacteroidia</taxon>
        <taxon>Bacteroidales</taxon>
        <taxon>Bacteroidaceae</taxon>
        <taxon>Bacteroides</taxon>
    </lineage>
</organism>